<evidence type="ECO:0000256" key="1">
    <source>
        <dbReference type="ARBA" id="ARBA00001974"/>
    </source>
</evidence>
<evidence type="ECO:0000256" key="5">
    <source>
        <dbReference type="ARBA" id="ARBA00023284"/>
    </source>
</evidence>
<evidence type="ECO:0000256" key="2">
    <source>
        <dbReference type="ARBA" id="ARBA00007532"/>
    </source>
</evidence>
<gene>
    <name evidence="7" type="ORF">PSON_ATCC_30995.1.T1500053</name>
</gene>
<reference evidence="7" key="1">
    <citation type="submission" date="2021-01" db="EMBL/GenBank/DDBJ databases">
        <authorList>
            <consortium name="Genoscope - CEA"/>
            <person name="William W."/>
        </authorList>
    </citation>
    <scope>NUCLEOTIDE SEQUENCE</scope>
</reference>
<evidence type="ECO:0000313" key="8">
    <source>
        <dbReference type="Proteomes" id="UP000692954"/>
    </source>
</evidence>
<keyword evidence="5" id="KW-0676">Redox-active center</keyword>
<dbReference type="OrthoDB" id="5956163at2759"/>
<dbReference type="GO" id="GO:0050660">
    <property type="term" value="F:flavin adenine dinucleotide binding"/>
    <property type="evidence" value="ECO:0007669"/>
    <property type="project" value="InterPro"/>
</dbReference>
<comment type="caution">
    <text evidence="7">The sequence shown here is derived from an EMBL/GenBank/DDBJ whole genome shotgun (WGS) entry which is preliminary data.</text>
</comment>
<dbReference type="GO" id="GO:0045454">
    <property type="term" value="P:cell redox homeostasis"/>
    <property type="evidence" value="ECO:0007669"/>
    <property type="project" value="InterPro"/>
</dbReference>
<comment type="similarity">
    <text evidence="2">Belongs to the class-I pyridine nucleotide-disulfide oxidoreductase family.</text>
</comment>
<keyword evidence="3" id="KW-0560">Oxidoreductase</keyword>
<dbReference type="AlphaFoldDB" id="A0A8S1R7Q9"/>
<evidence type="ECO:0000259" key="6">
    <source>
        <dbReference type="Pfam" id="PF00070"/>
    </source>
</evidence>
<accession>A0A8S1R7Q9</accession>
<dbReference type="Proteomes" id="UP000692954">
    <property type="component" value="Unassembled WGS sequence"/>
</dbReference>
<evidence type="ECO:0000256" key="3">
    <source>
        <dbReference type="ARBA" id="ARBA00023002"/>
    </source>
</evidence>
<dbReference type="GO" id="GO:0006749">
    <property type="term" value="P:glutathione metabolic process"/>
    <property type="evidence" value="ECO:0007669"/>
    <property type="project" value="TreeGrafter"/>
</dbReference>
<evidence type="ECO:0000256" key="4">
    <source>
        <dbReference type="ARBA" id="ARBA00023157"/>
    </source>
</evidence>
<keyword evidence="4" id="KW-1015">Disulfide bond</keyword>
<dbReference type="EMBL" id="CAJJDN010000150">
    <property type="protein sequence ID" value="CAD8124271.1"/>
    <property type="molecule type" value="Genomic_DNA"/>
</dbReference>
<keyword evidence="8" id="KW-1185">Reference proteome</keyword>
<protein>
    <recommendedName>
        <fullName evidence="6">Pyridine nucleotide-disulphide oxidoreductase N-terminal domain-containing protein</fullName>
    </recommendedName>
</protein>
<name>A0A8S1R7Q9_9CILI</name>
<evidence type="ECO:0000313" key="7">
    <source>
        <dbReference type="EMBL" id="CAD8124271.1"/>
    </source>
</evidence>
<dbReference type="GO" id="GO:0005739">
    <property type="term" value="C:mitochondrion"/>
    <property type="evidence" value="ECO:0007669"/>
    <property type="project" value="TreeGrafter"/>
</dbReference>
<dbReference type="GO" id="GO:0034599">
    <property type="term" value="P:cellular response to oxidative stress"/>
    <property type="evidence" value="ECO:0007669"/>
    <property type="project" value="TreeGrafter"/>
</dbReference>
<dbReference type="PANTHER" id="PTHR42737:SF2">
    <property type="entry name" value="GLUTATHIONE REDUCTASE"/>
    <property type="match status" value="1"/>
</dbReference>
<dbReference type="Pfam" id="PF00070">
    <property type="entry name" value="Pyr_redox"/>
    <property type="match status" value="1"/>
</dbReference>
<sequence>MYQINFQRIITRVVGGGYIALECAGILKGLCFDVTLMTRGKQLREFDQDIVEMILEHYQKYQKANIIPQSLTFHSEQKILFKWLSTVSSQKGSGIIDTLLMVIGNTKLLNLDELGVKVNHKMIILQLFLLQLNIASLAQIKNKLRQNSEKKH</sequence>
<dbReference type="GO" id="GO:0004362">
    <property type="term" value="F:glutathione-disulfide reductase (NADPH) activity"/>
    <property type="evidence" value="ECO:0007669"/>
    <property type="project" value="TreeGrafter"/>
</dbReference>
<dbReference type="InterPro" id="IPR039648">
    <property type="entry name" value="DHPH_N"/>
</dbReference>
<comment type="cofactor">
    <cofactor evidence="1">
        <name>FAD</name>
        <dbReference type="ChEBI" id="CHEBI:57692"/>
    </cofactor>
</comment>
<dbReference type="PANTHER" id="PTHR42737">
    <property type="entry name" value="GLUTATHIONE REDUCTASE"/>
    <property type="match status" value="1"/>
</dbReference>
<organism evidence="7 8">
    <name type="scientific">Paramecium sonneborni</name>
    <dbReference type="NCBI Taxonomy" id="65129"/>
    <lineage>
        <taxon>Eukaryota</taxon>
        <taxon>Sar</taxon>
        <taxon>Alveolata</taxon>
        <taxon>Ciliophora</taxon>
        <taxon>Intramacronucleata</taxon>
        <taxon>Oligohymenophorea</taxon>
        <taxon>Peniculida</taxon>
        <taxon>Parameciidae</taxon>
        <taxon>Paramecium</taxon>
    </lineage>
</organism>
<feature type="domain" description="Pyridine nucleotide-disulphide oxidoreductase N-terminal" evidence="6">
    <location>
        <begin position="13"/>
        <end position="64"/>
    </location>
</feature>
<dbReference type="GO" id="GO:0005829">
    <property type="term" value="C:cytosol"/>
    <property type="evidence" value="ECO:0007669"/>
    <property type="project" value="TreeGrafter"/>
</dbReference>
<dbReference type="InterPro" id="IPR046952">
    <property type="entry name" value="GSHR/TRXR-like"/>
</dbReference>
<proteinExistence type="inferred from homology"/>